<evidence type="ECO:0000256" key="5">
    <source>
        <dbReference type="ARBA" id="ARBA00023136"/>
    </source>
</evidence>
<keyword evidence="3 7" id="KW-1134">Transmembrane beta strand</keyword>
<organism evidence="10 11">
    <name type="scientific">Aquiflexum gelatinilyticum</name>
    <dbReference type="NCBI Taxonomy" id="2961943"/>
    <lineage>
        <taxon>Bacteria</taxon>
        <taxon>Pseudomonadati</taxon>
        <taxon>Bacteroidota</taxon>
        <taxon>Cytophagia</taxon>
        <taxon>Cytophagales</taxon>
        <taxon>Cyclobacteriaceae</taxon>
        <taxon>Aquiflexum</taxon>
    </lineage>
</organism>
<dbReference type="SUPFAM" id="SSF49464">
    <property type="entry name" value="Carboxypeptidase regulatory domain-like"/>
    <property type="match status" value="1"/>
</dbReference>
<keyword evidence="10" id="KW-0675">Receptor</keyword>
<dbReference type="PROSITE" id="PS52016">
    <property type="entry name" value="TONB_DEPENDENT_REC_3"/>
    <property type="match status" value="1"/>
</dbReference>
<evidence type="ECO:0000256" key="8">
    <source>
        <dbReference type="SAM" id="SignalP"/>
    </source>
</evidence>
<dbReference type="GO" id="GO:0009279">
    <property type="term" value="C:cell outer membrane"/>
    <property type="evidence" value="ECO:0007669"/>
    <property type="project" value="UniProtKB-SubCell"/>
</dbReference>
<feature type="domain" description="Secretin/TonB short N-terminal" evidence="9">
    <location>
        <begin position="53"/>
        <end position="104"/>
    </location>
</feature>
<keyword evidence="4 7" id="KW-0812">Transmembrane</keyword>
<dbReference type="AlphaFoldDB" id="A0A9X2PCS3"/>
<evidence type="ECO:0000256" key="2">
    <source>
        <dbReference type="ARBA" id="ARBA00022448"/>
    </source>
</evidence>
<name>A0A9X2PCS3_9BACT</name>
<dbReference type="Pfam" id="PF07715">
    <property type="entry name" value="Plug"/>
    <property type="match status" value="1"/>
</dbReference>
<dbReference type="SMART" id="SM00965">
    <property type="entry name" value="STN"/>
    <property type="match status" value="1"/>
</dbReference>
<keyword evidence="8" id="KW-0732">Signal</keyword>
<accession>A0A9X2PCS3</accession>
<dbReference type="RefSeq" id="WP_258425000.1">
    <property type="nucleotide sequence ID" value="NZ_JANSUY010000024.1"/>
</dbReference>
<evidence type="ECO:0000313" key="11">
    <source>
        <dbReference type="Proteomes" id="UP001142175"/>
    </source>
</evidence>
<dbReference type="InterPro" id="IPR036942">
    <property type="entry name" value="Beta-barrel_TonB_sf"/>
</dbReference>
<feature type="signal peptide" evidence="8">
    <location>
        <begin position="1"/>
        <end position="21"/>
    </location>
</feature>
<dbReference type="InterPro" id="IPR011662">
    <property type="entry name" value="Secretin/TonB_short_N"/>
</dbReference>
<evidence type="ECO:0000259" key="9">
    <source>
        <dbReference type="SMART" id="SM00965"/>
    </source>
</evidence>
<comment type="subcellular location">
    <subcellularLocation>
        <location evidence="1 7">Cell outer membrane</location>
        <topology evidence="1 7">Multi-pass membrane protein</topology>
    </subcellularLocation>
</comment>
<comment type="similarity">
    <text evidence="7">Belongs to the TonB-dependent receptor family.</text>
</comment>
<evidence type="ECO:0000256" key="6">
    <source>
        <dbReference type="ARBA" id="ARBA00023237"/>
    </source>
</evidence>
<evidence type="ECO:0000256" key="7">
    <source>
        <dbReference type="PROSITE-ProRule" id="PRU01360"/>
    </source>
</evidence>
<evidence type="ECO:0000256" key="4">
    <source>
        <dbReference type="ARBA" id="ARBA00022692"/>
    </source>
</evidence>
<evidence type="ECO:0000256" key="1">
    <source>
        <dbReference type="ARBA" id="ARBA00004571"/>
    </source>
</evidence>
<dbReference type="Pfam" id="PF13715">
    <property type="entry name" value="CarbopepD_reg_2"/>
    <property type="match status" value="1"/>
</dbReference>
<feature type="chain" id="PRO_5040841776" evidence="8">
    <location>
        <begin position="22"/>
        <end position="917"/>
    </location>
</feature>
<dbReference type="InterPro" id="IPR039426">
    <property type="entry name" value="TonB-dep_rcpt-like"/>
</dbReference>
<dbReference type="InterPro" id="IPR008969">
    <property type="entry name" value="CarboxyPept-like_regulatory"/>
</dbReference>
<evidence type="ECO:0000256" key="3">
    <source>
        <dbReference type="ARBA" id="ARBA00022452"/>
    </source>
</evidence>
<reference evidence="10" key="1">
    <citation type="submission" date="2022-08" db="EMBL/GenBank/DDBJ databases">
        <authorList>
            <person name="Zhang D."/>
        </authorList>
    </citation>
    <scope>NUCLEOTIDE SEQUENCE</scope>
    <source>
        <strain evidence="10">XJ19-11</strain>
    </source>
</reference>
<comment type="caution">
    <text evidence="10">The sequence shown here is derived from an EMBL/GenBank/DDBJ whole genome shotgun (WGS) entry which is preliminary data.</text>
</comment>
<dbReference type="InterPro" id="IPR012910">
    <property type="entry name" value="Plug_dom"/>
</dbReference>
<protein>
    <submittedName>
        <fullName evidence="10">TonB-dependent receptor</fullName>
    </submittedName>
</protein>
<keyword evidence="11" id="KW-1185">Reference proteome</keyword>
<gene>
    <name evidence="10" type="ORF">NU887_19145</name>
</gene>
<keyword evidence="5 7" id="KW-0472">Membrane</keyword>
<evidence type="ECO:0000313" key="10">
    <source>
        <dbReference type="EMBL" id="MCR9017159.1"/>
    </source>
</evidence>
<dbReference type="EMBL" id="JANSUY010000024">
    <property type="protein sequence ID" value="MCR9017159.1"/>
    <property type="molecule type" value="Genomic_DNA"/>
</dbReference>
<sequence length="917" mass="103460">MNKLLALLVFCVICSIPRTSAQEIKQSEERISGLFPGLSFERFTQQIESQTSYKFYYSKEDVADLVINISAKDNTIEQVLSGVFEGTELKYHVDENHRVFISKGTALDTSLPKDFFSRVSEQEKDSLLRQSDIDRAFSRNKLYVVGKPDNSGKTEAVLRGKVTGLETGNPVFGAVIFEKINYTRAIANQDGQFEIKLPLGRHTIFIQNLGGFVEQRQISLQGDGVLDVAIEENIISLSEVTISSEKMTNISRPEMGVQKLNMETMRQIPAILGEVDIIRSILTLPGVQTVGEASVGFNVRGGAADQNLILFNHATIYNPSHLFGLFSAFNPDLVESVDLYKAGIPVQYGGRLSSVLDVHAKYGNDEKITVRGGIGLLTGRISVEGPVGEKTTFALGARSTYSDWLLDILEENTDFKDGRANFYDLNLNVSHKLNDKNIIRLNTYGSSDRFAFDRDTTFMYQNRSINLGWTHYFSDRLEGEFVAGRDHYQFGIEGRDNPSNGYNFGFGIKQDFFKANFSYEYDLRHTFTFGLNTIRYRLNPGFIEPAGAESIVVPEEVNPEQALETSIYIGDNFEVTDEFSINFGMRYAVYNYLGPNTIREYKPGLPISPPNLVGETTFNGGQTIKTYSGPEFRISARYSLNNISSIKAGYNTNRQFIHLLTNNAAIAPTDIWKLSDPNIRPQWGDQVSIGYYRNIKVDKFEFSVEAYHRSMKNLIDFRSGASLILNNAIEQSVLRTEGRAYGAEFLLRKNTGKLNGWISYTYSRSLLRTAQDEMAEKINGGEWYPNNFDQPHNAVLVGNYALSKRFSTSINANYSTGRPITLPVAKFNYGGSERVYFSDRNAYRIPDYFRIDFSINIEGNHKVRKLAHSSWSIGVYNLLGRRNPYSVYFTPVNGILQGYQLSIFAEPIPFITYNFRI</sequence>
<dbReference type="InterPro" id="IPR037066">
    <property type="entry name" value="Plug_dom_sf"/>
</dbReference>
<dbReference type="Proteomes" id="UP001142175">
    <property type="component" value="Unassembled WGS sequence"/>
</dbReference>
<dbReference type="SUPFAM" id="SSF56935">
    <property type="entry name" value="Porins"/>
    <property type="match status" value="1"/>
</dbReference>
<keyword evidence="2 7" id="KW-0813">Transport</keyword>
<dbReference type="Gene3D" id="2.170.130.10">
    <property type="entry name" value="TonB-dependent receptor, plug domain"/>
    <property type="match status" value="1"/>
</dbReference>
<dbReference type="Gene3D" id="2.40.170.20">
    <property type="entry name" value="TonB-dependent receptor, beta-barrel domain"/>
    <property type="match status" value="1"/>
</dbReference>
<proteinExistence type="inferred from homology"/>
<keyword evidence="6 7" id="KW-0998">Cell outer membrane</keyword>